<dbReference type="GO" id="GO:0051075">
    <property type="term" value="F:S-adenosylmethionine:tRNA ribosyltransferase-isomerase activity"/>
    <property type="evidence" value="ECO:0007669"/>
    <property type="project" value="UniProtKB-EC"/>
</dbReference>
<dbReference type="Pfam" id="PF02547">
    <property type="entry name" value="Queuosine_synth"/>
    <property type="match status" value="1"/>
</dbReference>
<keyword evidence="7 13" id="KW-0671">Queuosine biosynthesis</keyword>
<dbReference type="Gene3D" id="2.40.10.240">
    <property type="entry name" value="QueA-like"/>
    <property type="match status" value="1"/>
</dbReference>
<dbReference type="STRING" id="572547.Amico_0861"/>
<accession>D5EEL0</accession>
<evidence type="ECO:0000256" key="5">
    <source>
        <dbReference type="ARBA" id="ARBA00022679"/>
    </source>
</evidence>
<dbReference type="Proteomes" id="UP000002366">
    <property type="component" value="Chromosome"/>
</dbReference>
<reference evidence="14 15" key="1">
    <citation type="journal article" date="2010" name="Stand. Genomic Sci.">
        <title>Complete genome sequence of Aminobacterium colombiense type strain (ALA-1).</title>
        <authorList>
            <person name="Chertkov O."/>
            <person name="Sikorski J."/>
            <person name="Brambilla E."/>
            <person name="Lapidus A."/>
            <person name="Copeland A."/>
            <person name="Glavina Del Rio T."/>
            <person name="Nolan M."/>
            <person name="Lucas S."/>
            <person name="Tice H."/>
            <person name="Cheng J.F."/>
            <person name="Han C."/>
            <person name="Detter J.C."/>
            <person name="Bruce D."/>
            <person name="Tapia R."/>
            <person name="Goodwin L."/>
            <person name="Pitluck S."/>
            <person name="Liolios K."/>
            <person name="Ivanova N."/>
            <person name="Mavromatis K."/>
            <person name="Ovchinnikova G."/>
            <person name="Pati A."/>
            <person name="Chen A."/>
            <person name="Palaniappan K."/>
            <person name="Land M."/>
            <person name="Hauser L."/>
            <person name="Chang Y.J."/>
            <person name="Jeffries C.D."/>
            <person name="Spring S."/>
            <person name="Rohde M."/>
            <person name="Goker M."/>
            <person name="Bristow J."/>
            <person name="Eisen J.A."/>
            <person name="Markowitz V."/>
            <person name="Hugenholtz P."/>
            <person name="Kyrpides N.C."/>
            <person name="Klenk H.P."/>
        </authorList>
    </citation>
    <scope>NUCLEOTIDE SEQUENCE [LARGE SCALE GENOMIC DNA]</scope>
    <source>
        <strain evidence="15">DSM 12261 / ALA-1</strain>
    </source>
</reference>
<evidence type="ECO:0000256" key="2">
    <source>
        <dbReference type="ARBA" id="ARBA00004691"/>
    </source>
</evidence>
<evidence type="ECO:0000256" key="8">
    <source>
        <dbReference type="ARBA" id="ARBA00052751"/>
    </source>
</evidence>
<dbReference type="UniPathway" id="UPA00392"/>
<comment type="subcellular location">
    <subcellularLocation>
        <location evidence="1 13">Cytoplasm</location>
    </subcellularLocation>
</comment>
<gene>
    <name evidence="13" type="primary">queA</name>
    <name evidence="14" type="ordered locus">Amico_0861</name>
</gene>
<dbReference type="NCBIfam" id="TIGR00113">
    <property type="entry name" value="queA"/>
    <property type="match status" value="1"/>
</dbReference>
<dbReference type="InterPro" id="IPR003699">
    <property type="entry name" value="QueA"/>
</dbReference>
<dbReference type="EMBL" id="CP001997">
    <property type="protein sequence ID" value="ADE56992.1"/>
    <property type="molecule type" value="Genomic_DNA"/>
</dbReference>
<comment type="catalytic activity">
    <reaction evidence="8 13">
        <text>7-aminomethyl-7-carbaguanosine(34) in tRNA + S-adenosyl-L-methionine = epoxyqueuosine(34) in tRNA + adenine + L-methionine + 2 H(+)</text>
        <dbReference type="Rhea" id="RHEA:32155"/>
        <dbReference type="Rhea" id="RHEA-COMP:10342"/>
        <dbReference type="Rhea" id="RHEA-COMP:18582"/>
        <dbReference type="ChEBI" id="CHEBI:15378"/>
        <dbReference type="ChEBI" id="CHEBI:16708"/>
        <dbReference type="ChEBI" id="CHEBI:57844"/>
        <dbReference type="ChEBI" id="CHEBI:59789"/>
        <dbReference type="ChEBI" id="CHEBI:82833"/>
        <dbReference type="ChEBI" id="CHEBI:194443"/>
        <dbReference type="EC" id="2.4.99.17"/>
    </reaction>
</comment>
<dbReference type="InterPro" id="IPR042119">
    <property type="entry name" value="QueA_dom2"/>
</dbReference>
<dbReference type="RefSeq" id="WP_013048258.1">
    <property type="nucleotide sequence ID" value="NC_014011.1"/>
</dbReference>
<dbReference type="PANTHER" id="PTHR30307">
    <property type="entry name" value="S-ADENOSYLMETHIONINE:TRNA RIBOSYLTRANSFERASE-ISOMERASE"/>
    <property type="match status" value="1"/>
</dbReference>
<evidence type="ECO:0000256" key="9">
    <source>
        <dbReference type="ARBA" id="ARBA00061210"/>
    </source>
</evidence>
<keyword evidence="15" id="KW-1185">Reference proteome</keyword>
<evidence type="ECO:0000256" key="3">
    <source>
        <dbReference type="ARBA" id="ARBA00011245"/>
    </source>
</evidence>
<comment type="subunit">
    <text evidence="3 13">Monomer.</text>
</comment>
<evidence type="ECO:0000256" key="11">
    <source>
        <dbReference type="ARBA" id="ARBA00069325"/>
    </source>
</evidence>
<evidence type="ECO:0000256" key="13">
    <source>
        <dbReference type="HAMAP-Rule" id="MF_00113"/>
    </source>
</evidence>
<dbReference type="KEGG" id="aco:Amico_0861"/>
<comment type="similarity">
    <text evidence="9 13">Belongs to the QueA family.</text>
</comment>
<name>D5EEL0_AMICL</name>
<dbReference type="NCBIfam" id="NF001140">
    <property type="entry name" value="PRK00147.1"/>
    <property type="match status" value="1"/>
</dbReference>
<proteinExistence type="inferred from homology"/>
<comment type="function">
    <text evidence="13">Transfers and isomerizes the ribose moiety from AdoMet to the 7-aminomethyl group of 7-deazaguanine (preQ1-tRNA) to give epoxyqueuosine (oQ-tRNA).</text>
</comment>
<dbReference type="OrthoDB" id="9805933at2"/>
<keyword evidence="5 13" id="KW-0808">Transferase</keyword>
<evidence type="ECO:0000313" key="15">
    <source>
        <dbReference type="Proteomes" id="UP000002366"/>
    </source>
</evidence>
<dbReference type="InterPro" id="IPR042118">
    <property type="entry name" value="QueA_dom1"/>
</dbReference>
<comment type="pathway">
    <text evidence="2 13">tRNA modification; tRNA-queuosine biosynthesis.</text>
</comment>
<dbReference type="GO" id="GO:0005737">
    <property type="term" value="C:cytoplasm"/>
    <property type="evidence" value="ECO:0007669"/>
    <property type="project" value="UniProtKB-SubCell"/>
</dbReference>
<dbReference type="Gene3D" id="3.40.1780.10">
    <property type="entry name" value="QueA-like"/>
    <property type="match status" value="1"/>
</dbReference>
<evidence type="ECO:0000256" key="6">
    <source>
        <dbReference type="ARBA" id="ARBA00022691"/>
    </source>
</evidence>
<keyword evidence="6 13" id="KW-0949">S-adenosyl-L-methionine</keyword>
<protein>
    <recommendedName>
        <fullName evidence="11 13">S-adenosylmethionine:tRNA ribosyltransferase-isomerase</fullName>
        <ecNumber evidence="10 13">2.4.99.17</ecNumber>
    </recommendedName>
    <alternativeName>
        <fullName evidence="12 13">Queuosine biosynthesis protein QueA</fullName>
    </alternativeName>
</protein>
<evidence type="ECO:0000256" key="10">
    <source>
        <dbReference type="ARBA" id="ARBA00066503"/>
    </source>
</evidence>
<keyword evidence="4 13" id="KW-0963">Cytoplasm</keyword>
<evidence type="ECO:0000256" key="4">
    <source>
        <dbReference type="ARBA" id="ARBA00022490"/>
    </source>
</evidence>
<dbReference type="InterPro" id="IPR036100">
    <property type="entry name" value="QueA_sf"/>
</dbReference>
<evidence type="ECO:0000256" key="7">
    <source>
        <dbReference type="ARBA" id="ARBA00022785"/>
    </source>
</evidence>
<sequence>MVPNLYDIESYAYDLPEGRIAQTPASPRNHSRLLVLDKNSGTMIHSRFYELHRFLKEGDVIVLNDTRVIPARLFGVKEKGSARAEILLLKPLDGLWKRWEALVRPGRRLRPGSIVIVREDIPVQVQEALADGVRVVRFPEECNVLSLLEEVGEIPFPPYIKSTTATALDYQTVFAKRNGSSAAPTASLHFTENQLRDLEDKHGITFAWVTLHVGLGTFRPVQEEDIRQHVIHEEYCEVPEETAALIRKAKEEGRRIIASGTTVARTLESMATHDENVVQYGRKNTSLFIYPAYQFSVIDGLITNFHLPRSTLLMLVAALAGYDNIMEVYETAVKMGYRFFSFGDAMLIQ</sequence>
<evidence type="ECO:0000256" key="12">
    <source>
        <dbReference type="ARBA" id="ARBA00076160"/>
    </source>
</evidence>
<dbReference type="eggNOG" id="COG0809">
    <property type="taxonomic scope" value="Bacteria"/>
</dbReference>
<dbReference type="FunFam" id="3.40.1780.10:FF:000001">
    <property type="entry name" value="S-adenosylmethionine:tRNA ribosyltransferase-isomerase"/>
    <property type="match status" value="1"/>
</dbReference>
<evidence type="ECO:0000313" key="14">
    <source>
        <dbReference type="EMBL" id="ADE56992.1"/>
    </source>
</evidence>
<evidence type="ECO:0000256" key="1">
    <source>
        <dbReference type="ARBA" id="ARBA00004496"/>
    </source>
</evidence>
<dbReference type="FunFam" id="2.40.10.240:FF:000002">
    <property type="entry name" value="S-adenosylmethionine:tRNA ribosyltransferase-isomerase"/>
    <property type="match status" value="1"/>
</dbReference>
<organism evidence="14 15">
    <name type="scientific">Aminobacterium colombiense (strain DSM 12261 / ALA-1)</name>
    <dbReference type="NCBI Taxonomy" id="572547"/>
    <lineage>
        <taxon>Bacteria</taxon>
        <taxon>Thermotogati</taxon>
        <taxon>Synergistota</taxon>
        <taxon>Synergistia</taxon>
        <taxon>Synergistales</taxon>
        <taxon>Aminobacteriaceae</taxon>
        <taxon>Aminobacterium</taxon>
    </lineage>
</organism>
<dbReference type="PANTHER" id="PTHR30307:SF0">
    <property type="entry name" value="S-ADENOSYLMETHIONINE:TRNA RIBOSYLTRANSFERASE-ISOMERASE"/>
    <property type="match status" value="1"/>
</dbReference>
<dbReference type="GO" id="GO:0008616">
    <property type="term" value="P:tRNA queuosine(34) biosynthetic process"/>
    <property type="evidence" value="ECO:0007669"/>
    <property type="project" value="UniProtKB-UniRule"/>
</dbReference>
<dbReference type="SUPFAM" id="SSF111337">
    <property type="entry name" value="QueA-like"/>
    <property type="match status" value="1"/>
</dbReference>
<dbReference type="AlphaFoldDB" id="D5EEL0"/>
<dbReference type="HAMAP" id="MF_00113">
    <property type="entry name" value="QueA"/>
    <property type="match status" value="1"/>
</dbReference>
<dbReference type="EC" id="2.4.99.17" evidence="10 13"/>
<dbReference type="HOGENOM" id="CLU_039110_1_0_0"/>